<dbReference type="PANTHER" id="PTHR12154">
    <property type="entry name" value="GLYCOSYL TRANSFERASE-RELATED"/>
    <property type="match status" value="1"/>
</dbReference>
<dbReference type="OrthoDB" id="17098at2759"/>
<dbReference type="Gene3D" id="3.40.50.2000">
    <property type="entry name" value="Glycogen Phosphorylase B"/>
    <property type="match status" value="1"/>
</dbReference>
<sequence length="210" mass="24022">MNSAFVTGGIAIVLFVRIIIVWVFRCIRRRTETNSPPLKTLVILGSGGHTTEMLQLTKQLNRSFYAPVEYCRATTDTTSVMRLPDRLAVVHTIPRAREVGQSYVTSLFSTIYAQWHAMFLIAKIRPGLILCNGPGTVLPLCVAALFWRVVGWCPGQIVFVESYCRVQTLSLTGKLLYFWADLFVVHWEELHRQYPRSKLVDSFVRRQKDE</sequence>
<protein>
    <recommendedName>
        <fullName evidence="3">UDP-N-acetylglucosamine transferase subunit ALG14</fullName>
    </recommendedName>
</protein>
<evidence type="ECO:0000313" key="10">
    <source>
        <dbReference type="Proteomes" id="UP000198406"/>
    </source>
</evidence>
<dbReference type="SUPFAM" id="SSF53756">
    <property type="entry name" value="UDP-Glycosyltransferase/glycogen phosphorylase"/>
    <property type="match status" value="1"/>
</dbReference>
<evidence type="ECO:0000256" key="1">
    <source>
        <dbReference type="ARBA" id="ARBA00004389"/>
    </source>
</evidence>
<dbReference type="GO" id="GO:0006488">
    <property type="term" value="P:dolichol-linked oligosaccharide biosynthetic process"/>
    <property type="evidence" value="ECO:0007669"/>
    <property type="project" value="InterPro"/>
</dbReference>
<dbReference type="InterPro" id="IPR013969">
    <property type="entry name" value="Oligosacch_biosynth_Alg14"/>
</dbReference>
<proteinExistence type="inferred from homology"/>
<keyword evidence="9" id="KW-0808">Transferase</keyword>
<comment type="similarity">
    <text evidence="2">Belongs to the ALG14 family.</text>
</comment>
<evidence type="ECO:0000256" key="8">
    <source>
        <dbReference type="SAM" id="Phobius"/>
    </source>
</evidence>
<organism evidence="9 10">
    <name type="scientific">Fistulifera solaris</name>
    <name type="common">Oleaginous diatom</name>
    <dbReference type="NCBI Taxonomy" id="1519565"/>
    <lineage>
        <taxon>Eukaryota</taxon>
        <taxon>Sar</taxon>
        <taxon>Stramenopiles</taxon>
        <taxon>Ochrophyta</taxon>
        <taxon>Bacillariophyta</taxon>
        <taxon>Bacillariophyceae</taxon>
        <taxon>Bacillariophycidae</taxon>
        <taxon>Naviculales</taxon>
        <taxon>Naviculaceae</taxon>
        <taxon>Fistulifera</taxon>
    </lineage>
</organism>
<feature type="transmembrane region" description="Helical" evidence="8">
    <location>
        <begin position="6"/>
        <end position="24"/>
    </location>
</feature>
<keyword evidence="9" id="KW-0328">Glycosyltransferase</keyword>
<dbReference type="Pfam" id="PF08660">
    <property type="entry name" value="Alg14"/>
    <property type="match status" value="1"/>
</dbReference>
<comment type="subcellular location">
    <subcellularLocation>
        <location evidence="1">Endoplasmic reticulum membrane</location>
        <topology evidence="1">Single-pass membrane protein</topology>
    </subcellularLocation>
</comment>
<dbReference type="FunCoup" id="A0A1Z5K246">
    <property type="interactions" value="233"/>
</dbReference>
<evidence type="ECO:0000313" key="9">
    <source>
        <dbReference type="EMBL" id="GAX20131.1"/>
    </source>
</evidence>
<keyword evidence="6 8" id="KW-1133">Transmembrane helix</keyword>
<comment type="caution">
    <text evidence="9">The sequence shown here is derived from an EMBL/GenBank/DDBJ whole genome shotgun (WGS) entry which is preliminary data.</text>
</comment>
<dbReference type="PANTHER" id="PTHR12154:SF4">
    <property type="entry name" value="UDP-N-ACETYLGLUCOSAMINE TRANSFERASE SUBUNIT ALG14 HOMOLOG"/>
    <property type="match status" value="1"/>
</dbReference>
<keyword evidence="7 8" id="KW-0472">Membrane</keyword>
<dbReference type="GO" id="GO:0004577">
    <property type="term" value="F:N-acetylglucosaminyldiphosphodolichol N-acetylglucosaminyltransferase activity"/>
    <property type="evidence" value="ECO:0007669"/>
    <property type="project" value="TreeGrafter"/>
</dbReference>
<keyword evidence="10" id="KW-1185">Reference proteome</keyword>
<dbReference type="GO" id="GO:0043541">
    <property type="term" value="C:UDP-N-acetylglucosamine transferase complex"/>
    <property type="evidence" value="ECO:0007669"/>
    <property type="project" value="TreeGrafter"/>
</dbReference>
<dbReference type="EMBL" id="BDSP01000143">
    <property type="protein sequence ID" value="GAX20131.1"/>
    <property type="molecule type" value="Genomic_DNA"/>
</dbReference>
<name>A0A1Z5K246_FISSO</name>
<evidence type="ECO:0000256" key="5">
    <source>
        <dbReference type="ARBA" id="ARBA00022824"/>
    </source>
</evidence>
<dbReference type="Proteomes" id="UP000198406">
    <property type="component" value="Unassembled WGS sequence"/>
</dbReference>
<keyword evidence="4 8" id="KW-0812">Transmembrane</keyword>
<accession>A0A1Z5K246</accession>
<evidence type="ECO:0000256" key="3">
    <source>
        <dbReference type="ARBA" id="ARBA00017467"/>
    </source>
</evidence>
<evidence type="ECO:0000256" key="7">
    <source>
        <dbReference type="ARBA" id="ARBA00023136"/>
    </source>
</evidence>
<evidence type="ECO:0000256" key="4">
    <source>
        <dbReference type="ARBA" id="ARBA00022692"/>
    </source>
</evidence>
<keyword evidence="5" id="KW-0256">Endoplasmic reticulum</keyword>
<gene>
    <name evidence="9" type="ORF">FisN_17Lh081</name>
</gene>
<dbReference type="AlphaFoldDB" id="A0A1Z5K246"/>
<evidence type="ECO:0000256" key="6">
    <source>
        <dbReference type="ARBA" id="ARBA00022989"/>
    </source>
</evidence>
<dbReference type="InParanoid" id="A0A1Z5K246"/>
<evidence type="ECO:0000256" key="2">
    <source>
        <dbReference type="ARBA" id="ARBA00009731"/>
    </source>
</evidence>
<reference evidence="9 10" key="1">
    <citation type="journal article" date="2015" name="Plant Cell">
        <title>Oil accumulation by the oleaginous diatom Fistulifera solaris as revealed by the genome and transcriptome.</title>
        <authorList>
            <person name="Tanaka T."/>
            <person name="Maeda Y."/>
            <person name="Veluchamy A."/>
            <person name="Tanaka M."/>
            <person name="Abida H."/>
            <person name="Marechal E."/>
            <person name="Bowler C."/>
            <person name="Muto M."/>
            <person name="Sunaga Y."/>
            <person name="Tanaka M."/>
            <person name="Yoshino T."/>
            <person name="Taniguchi T."/>
            <person name="Fukuda Y."/>
            <person name="Nemoto M."/>
            <person name="Matsumoto M."/>
            <person name="Wong P.S."/>
            <person name="Aburatani S."/>
            <person name="Fujibuchi W."/>
        </authorList>
    </citation>
    <scope>NUCLEOTIDE SEQUENCE [LARGE SCALE GENOMIC DNA]</scope>
    <source>
        <strain evidence="9 10">JPCC DA0580</strain>
    </source>
</reference>